<keyword evidence="2" id="KW-1003">Cell membrane</keyword>
<protein>
    <submittedName>
        <fullName evidence="8">DUF3817 domain-containing protein</fullName>
    </submittedName>
</protein>
<reference evidence="9" key="1">
    <citation type="journal article" date="2019" name="Int. J. Syst. Evol. Microbiol.">
        <title>The Global Catalogue of Microorganisms (GCM) 10K type strain sequencing project: providing services to taxonomists for standard genome sequencing and annotation.</title>
        <authorList>
            <consortium name="The Broad Institute Genomics Platform"/>
            <consortium name="The Broad Institute Genome Sequencing Center for Infectious Disease"/>
            <person name="Wu L."/>
            <person name="Ma J."/>
        </authorList>
    </citation>
    <scope>NUCLEOTIDE SEQUENCE [LARGE SCALE GENOMIC DNA]</scope>
    <source>
        <strain evidence="9">CECT 8288</strain>
    </source>
</reference>
<evidence type="ECO:0000256" key="1">
    <source>
        <dbReference type="ARBA" id="ARBA00004651"/>
    </source>
</evidence>
<evidence type="ECO:0000256" key="6">
    <source>
        <dbReference type="SAM" id="Phobius"/>
    </source>
</evidence>
<keyword evidence="9" id="KW-1185">Reference proteome</keyword>
<dbReference type="Proteomes" id="UP001595710">
    <property type="component" value="Unassembled WGS sequence"/>
</dbReference>
<dbReference type="Pfam" id="PF12823">
    <property type="entry name" value="DUF3817"/>
    <property type="match status" value="1"/>
</dbReference>
<evidence type="ECO:0000259" key="7">
    <source>
        <dbReference type="Pfam" id="PF12823"/>
    </source>
</evidence>
<dbReference type="PANTHER" id="PTHR40077">
    <property type="entry name" value="MEMBRANE PROTEIN-RELATED"/>
    <property type="match status" value="1"/>
</dbReference>
<feature type="domain" description="DUF3817" evidence="7">
    <location>
        <begin position="2"/>
        <end position="84"/>
    </location>
</feature>
<keyword evidence="4 6" id="KW-1133">Transmembrane helix</keyword>
<evidence type="ECO:0000256" key="3">
    <source>
        <dbReference type="ARBA" id="ARBA00022692"/>
    </source>
</evidence>
<sequence>MLKAFRAISVLEGLSYLVILGVTFGFISREWVMVLGLTHGALFTLYFVASLIVTHKMAWPVWGWLLLLLVSIVPFAFIALEWFLRQREHKLASTVKP</sequence>
<comment type="caution">
    <text evidence="8">The sequence shown here is derived from an EMBL/GenBank/DDBJ whole genome shotgun (WGS) entry which is preliminary data.</text>
</comment>
<comment type="subcellular location">
    <subcellularLocation>
        <location evidence="1">Cell membrane</location>
        <topology evidence="1">Multi-pass membrane protein</topology>
    </subcellularLocation>
</comment>
<dbReference type="PANTHER" id="PTHR40077:SF1">
    <property type="entry name" value="MEMBRANE PROTEIN"/>
    <property type="match status" value="1"/>
</dbReference>
<evidence type="ECO:0000256" key="5">
    <source>
        <dbReference type="ARBA" id="ARBA00023136"/>
    </source>
</evidence>
<feature type="transmembrane region" description="Helical" evidence="6">
    <location>
        <begin position="61"/>
        <end position="84"/>
    </location>
</feature>
<name>A0ABV7WQT2_9GAMM</name>
<dbReference type="EMBL" id="JBHRYN010000007">
    <property type="protein sequence ID" value="MFC3700835.1"/>
    <property type="molecule type" value="Genomic_DNA"/>
</dbReference>
<proteinExistence type="predicted"/>
<feature type="transmembrane region" description="Helical" evidence="6">
    <location>
        <begin position="34"/>
        <end position="55"/>
    </location>
</feature>
<dbReference type="RefSeq" id="WP_290280458.1">
    <property type="nucleotide sequence ID" value="NZ_JAUFQI010000001.1"/>
</dbReference>
<feature type="transmembrane region" description="Helical" evidence="6">
    <location>
        <begin position="6"/>
        <end position="27"/>
    </location>
</feature>
<accession>A0ABV7WQT2</accession>
<evidence type="ECO:0000313" key="8">
    <source>
        <dbReference type="EMBL" id="MFC3700835.1"/>
    </source>
</evidence>
<evidence type="ECO:0000256" key="2">
    <source>
        <dbReference type="ARBA" id="ARBA00022475"/>
    </source>
</evidence>
<dbReference type="InterPro" id="IPR023845">
    <property type="entry name" value="DUF3817_TM"/>
</dbReference>
<keyword evidence="5 6" id="KW-0472">Membrane</keyword>
<keyword evidence="3 6" id="KW-0812">Transmembrane</keyword>
<evidence type="ECO:0000256" key="4">
    <source>
        <dbReference type="ARBA" id="ARBA00022989"/>
    </source>
</evidence>
<organism evidence="8 9">
    <name type="scientific">Reinekea marina</name>
    <dbReference type="NCBI Taxonomy" id="1310421"/>
    <lineage>
        <taxon>Bacteria</taxon>
        <taxon>Pseudomonadati</taxon>
        <taxon>Pseudomonadota</taxon>
        <taxon>Gammaproteobacteria</taxon>
        <taxon>Oceanospirillales</taxon>
        <taxon>Saccharospirillaceae</taxon>
        <taxon>Reinekea</taxon>
    </lineage>
</organism>
<gene>
    <name evidence="8" type="ORF">ACFOND_04210</name>
</gene>
<dbReference type="NCBIfam" id="TIGR03954">
    <property type="entry name" value="integ_memb_HG"/>
    <property type="match status" value="1"/>
</dbReference>
<evidence type="ECO:0000313" key="9">
    <source>
        <dbReference type="Proteomes" id="UP001595710"/>
    </source>
</evidence>